<evidence type="ECO:0000313" key="1">
    <source>
        <dbReference type="EMBL" id="GET04059.1"/>
    </source>
</evidence>
<dbReference type="OrthoDB" id="2358876at2759"/>
<dbReference type="AlphaFoldDB" id="A0A8H3R5F1"/>
<sequence>MDKENIPDYFDTENWSLIGYLNYCKERSVLKPQVFEHDRYLQFLKLLENVPEKKIKAGNAIKHIWGVIPALLWSGSPDNAEACNYGDPLLTFAEHRDNCIILKFANERNRNQVINFWRSNSPVPLSEHIKASTIAIVLLNLQVKINDQDELIAFLEATPNYNEKLKQISFKVECCNATRFFCLQEVLTFGVYFWGIDRVNDQLEPPPSADMSLYDDNINLAVDYLKLILRTSGSINECENEAERFEFVATILRGVVSTFDENYNIKLRREFTLSGTYGKGRTDFAITYNKKIFCAIEVKVVDLEYGFCENLVQVQSECYINLHFFMCIMNCEFKNCEIPQIVQL</sequence>
<dbReference type="Proteomes" id="UP000615446">
    <property type="component" value="Unassembled WGS sequence"/>
</dbReference>
<name>A0A8H3R5F1_9GLOM</name>
<gene>
    <name evidence="1" type="ORF">RCL2_003036100</name>
</gene>
<proteinExistence type="predicted"/>
<reference evidence="1" key="1">
    <citation type="submission" date="2019-10" db="EMBL/GenBank/DDBJ databases">
        <title>Conservation and host-specific expression of non-tandemly repeated heterogenous ribosome RNA gene in arbuscular mycorrhizal fungi.</title>
        <authorList>
            <person name="Maeda T."/>
            <person name="Kobayashi Y."/>
            <person name="Nakagawa T."/>
            <person name="Ezawa T."/>
            <person name="Yamaguchi K."/>
            <person name="Bino T."/>
            <person name="Nishimoto Y."/>
            <person name="Shigenobu S."/>
            <person name="Kawaguchi M."/>
        </authorList>
    </citation>
    <scope>NUCLEOTIDE SEQUENCE</scope>
    <source>
        <strain evidence="1">HR1</strain>
    </source>
</reference>
<comment type="caution">
    <text evidence="1">The sequence shown here is derived from an EMBL/GenBank/DDBJ whole genome shotgun (WGS) entry which is preliminary data.</text>
</comment>
<accession>A0A8H3R5F1</accession>
<protein>
    <submittedName>
        <fullName evidence="1">Uncharacterized protein</fullName>
    </submittedName>
</protein>
<dbReference type="EMBL" id="BLAL01000338">
    <property type="protein sequence ID" value="GET04059.1"/>
    <property type="molecule type" value="Genomic_DNA"/>
</dbReference>
<evidence type="ECO:0000313" key="2">
    <source>
        <dbReference type="Proteomes" id="UP000615446"/>
    </source>
</evidence>
<organism evidence="1 2">
    <name type="scientific">Rhizophagus clarus</name>
    <dbReference type="NCBI Taxonomy" id="94130"/>
    <lineage>
        <taxon>Eukaryota</taxon>
        <taxon>Fungi</taxon>
        <taxon>Fungi incertae sedis</taxon>
        <taxon>Mucoromycota</taxon>
        <taxon>Glomeromycotina</taxon>
        <taxon>Glomeromycetes</taxon>
        <taxon>Glomerales</taxon>
        <taxon>Glomeraceae</taxon>
        <taxon>Rhizophagus</taxon>
    </lineage>
</organism>